<evidence type="ECO:0000313" key="4">
    <source>
        <dbReference type="Proteomes" id="UP000551878"/>
    </source>
</evidence>
<keyword evidence="4" id="KW-1185">Reference proteome</keyword>
<dbReference type="Pfam" id="PF04023">
    <property type="entry name" value="FeoA"/>
    <property type="match status" value="1"/>
</dbReference>
<name>A0A840QRP1_9BACI</name>
<evidence type="ECO:0000259" key="2">
    <source>
        <dbReference type="SMART" id="SM00899"/>
    </source>
</evidence>
<proteinExistence type="predicted"/>
<dbReference type="GO" id="GO:0046914">
    <property type="term" value="F:transition metal ion binding"/>
    <property type="evidence" value="ECO:0007669"/>
    <property type="project" value="InterPro"/>
</dbReference>
<protein>
    <submittedName>
        <fullName evidence="3">Fe2+ transport system protein FeoA</fullName>
    </submittedName>
</protein>
<evidence type="ECO:0000313" key="3">
    <source>
        <dbReference type="EMBL" id="MBB5173998.1"/>
    </source>
</evidence>
<dbReference type="AlphaFoldDB" id="A0A840QRP1"/>
<dbReference type="Gene3D" id="2.30.30.90">
    <property type="match status" value="1"/>
</dbReference>
<keyword evidence="1" id="KW-0408">Iron</keyword>
<dbReference type="InterPro" id="IPR007167">
    <property type="entry name" value="Fe-transptr_FeoA-like"/>
</dbReference>
<dbReference type="RefSeq" id="WP_184664428.1">
    <property type="nucleotide sequence ID" value="NZ_JACHHB010000009.1"/>
</dbReference>
<comment type="caution">
    <text evidence="3">The sequence shown here is derived from an EMBL/GenBank/DDBJ whole genome shotgun (WGS) entry which is preliminary data.</text>
</comment>
<organism evidence="3 4">
    <name type="scientific">Texcoconibacillus texcoconensis</name>
    <dbReference type="NCBI Taxonomy" id="1095777"/>
    <lineage>
        <taxon>Bacteria</taxon>
        <taxon>Bacillati</taxon>
        <taxon>Bacillota</taxon>
        <taxon>Bacilli</taxon>
        <taxon>Bacillales</taxon>
        <taxon>Bacillaceae</taxon>
        <taxon>Texcoconibacillus</taxon>
    </lineage>
</organism>
<sequence length="94" mass="10365">MVWMFKKLKGEHKRDHLNQGITLEEASLGTPCVICHNVTDPLLKSFGFREGKTITIRALGVCNGPIVCEISGHCVAIDRKTAKKINIMVNGCTK</sequence>
<accession>A0A840QRP1</accession>
<dbReference type="Proteomes" id="UP000551878">
    <property type="component" value="Unassembled WGS sequence"/>
</dbReference>
<dbReference type="InterPro" id="IPR038157">
    <property type="entry name" value="FeoA_core_dom"/>
</dbReference>
<gene>
    <name evidence="3" type="ORF">HNQ41_002188</name>
</gene>
<evidence type="ECO:0000256" key="1">
    <source>
        <dbReference type="ARBA" id="ARBA00023004"/>
    </source>
</evidence>
<dbReference type="InterPro" id="IPR008988">
    <property type="entry name" value="Transcriptional_repressor_C"/>
</dbReference>
<feature type="domain" description="Ferrous iron transporter FeoA-like" evidence="2">
    <location>
        <begin position="21"/>
        <end position="89"/>
    </location>
</feature>
<dbReference type="SUPFAM" id="SSF50037">
    <property type="entry name" value="C-terminal domain of transcriptional repressors"/>
    <property type="match status" value="1"/>
</dbReference>
<dbReference type="EMBL" id="JACHHB010000009">
    <property type="protein sequence ID" value="MBB5173998.1"/>
    <property type="molecule type" value="Genomic_DNA"/>
</dbReference>
<dbReference type="SMART" id="SM00899">
    <property type="entry name" value="FeoA"/>
    <property type="match status" value="1"/>
</dbReference>
<reference evidence="3 4" key="1">
    <citation type="submission" date="2020-08" db="EMBL/GenBank/DDBJ databases">
        <title>Genomic Encyclopedia of Type Strains, Phase IV (KMG-IV): sequencing the most valuable type-strain genomes for metagenomic binning, comparative biology and taxonomic classification.</title>
        <authorList>
            <person name="Goeker M."/>
        </authorList>
    </citation>
    <scope>NUCLEOTIDE SEQUENCE [LARGE SCALE GENOMIC DNA]</scope>
    <source>
        <strain evidence="3 4">DSM 24696</strain>
    </source>
</reference>